<reference evidence="1" key="1">
    <citation type="submission" date="2020-08" db="EMBL/GenBank/DDBJ databases">
        <title>Sulfitobacter aestuariivivens sp. nov., isolated from a tidal flat.</title>
        <authorList>
            <person name="Park S."/>
            <person name="Yoon J.-H."/>
        </authorList>
    </citation>
    <scope>NUCLEOTIDE SEQUENCE</scope>
    <source>
        <strain evidence="1">TSTF-M16</strain>
    </source>
</reference>
<name>A0A927D448_9RHOB</name>
<dbReference type="Proteomes" id="UP000635142">
    <property type="component" value="Unassembled WGS sequence"/>
</dbReference>
<comment type="caution">
    <text evidence="1">The sequence shown here is derived from an EMBL/GenBank/DDBJ whole genome shotgun (WGS) entry which is preliminary data.</text>
</comment>
<dbReference type="EMBL" id="JACTAG010000002">
    <property type="protein sequence ID" value="MBD3664685.1"/>
    <property type="molecule type" value="Genomic_DNA"/>
</dbReference>
<organism evidence="1 2">
    <name type="scientific">Sulfitobacter aestuariivivens</name>
    <dbReference type="NCBI Taxonomy" id="2766981"/>
    <lineage>
        <taxon>Bacteria</taxon>
        <taxon>Pseudomonadati</taxon>
        <taxon>Pseudomonadota</taxon>
        <taxon>Alphaproteobacteria</taxon>
        <taxon>Rhodobacterales</taxon>
        <taxon>Roseobacteraceae</taxon>
        <taxon>Sulfitobacter</taxon>
    </lineage>
</organism>
<proteinExistence type="predicted"/>
<accession>A0A927D448</accession>
<dbReference type="InterPro" id="IPR023203">
    <property type="entry name" value="TTHA0068_sf"/>
</dbReference>
<dbReference type="SUPFAM" id="SSF140663">
    <property type="entry name" value="TTHA0068-like"/>
    <property type="match status" value="1"/>
</dbReference>
<dbReference type="AlphaFoldDB" id="A0A927D448"/>
<dbReference type="InterPro" id="IPR005500">
    <property type="entry name" value="DUF309"/>
</dbReference>
<protein>
    <submittedName>
        <fullName evidence="1">DUF309 domain-containing protein</fullName>
    </submittedName>
</protein>
<evidence type="ECO:0000313" key="2">
    <source>
        <dbReference type="Proteomes" id="UP000635142"/>
    </source>
</evidence>
<gene>
    <name evidence="1" type="ORF">H9Q16_12185</name>
</gene>
<keyword evidence="2" id="KW-1185">Reference proteome</keyword>
<sequence>MPPFRHIPGQNARHPEDWFDDLKASVTPDTPPEALEMTAAWQAGLVYFEAGYFWECHEVLEAVWMQAPQGSAEREMTQALIQLANARLKLLMGRPNATRRLCDIVEAHLENCVPAESVLGLSVGVMRAWVGDTRSDIAL</sequence>
<dbReference type="Gene3D" id="1.10.3450.10">
    <property type="entry name" value="TTHA0068-like"/>
    <property type="match status" value="1"/>
</dbReference>
<dbReference type="Pfam" id="PF03745">
    <property type="entry name" value="DUF309"/>
    <property type="match status" value="1"/>
</dbReference>
<evidence type="ECO:0000313" key="1">
    <source>
        <dbReference type="EMBL" id="MBD3664685.1"/>
    </source>
</evidence>